<dbReference type="Proteomes" id="UP000242496">
    <property type="component" value="Unassembled WGS sequence"/>
</dbReference>
<protein>
    <submittedName>
        <fullName evidence="1">Uncharacterized protein</fullName>
    </submittedName>
</protein>
<evidence type="ECO:0000313" key="2">
    <source>
        <dbReference type="Proteomes" id="UP000242496"/>
    </source>
</evidence>
<dbReference type="AlphaFoldDB" id="A0A1I7GB20"/>
<reference evidence="2" key="1">
    <citation type="submission" date="2016-10" db="EMBL/GenBank/DDBJ databases">
        <authorList>
            <person name="Varghese N."/>
            <person name="Submissions S."/>
        </authorList>
    </citation>
    <scope>NUCLEOTIDE SEQUENCE [LARGE SCALE GENOMIC DNA]</scope>
    <source>
        <strain evidence="2">DSM 18168</strain>
    </source>
</reference>
<keyword evidence="2" id="KW-1185">Reference proteome</keyword>
<gene>
    <name evidence="1" type="ORF">SAMN05421784_107110</name>
</gene>
<sequence length="39" mass="4409">MRVITIAVERITADINKSINPILIEKESINKSSLPILFK</sequence>
<name>A0A1I7GB20_9GAMM</name>
<accession>A0A1I7GB20</accession>
<organism evidence="1 2">
    <name type="scientific">Xenorhabdus koppenhoeferi</name>
    <dbReference type="NCBI Taxonomy" id="351659"/>
    <lineage>
        <taxon>Bacteria</taxon>
        <taxon>Pseudomonadati</taxon>
        <taxon>Pseudomonadota</taxon>
        <taxon>Gammaproteobacteria</taxon>
        <taxon>Enterobacterales</taxon>
        <taxon>Morganellaceae</taxon>
        <taxon>Xenorhabdus</taxon>
    </lineage>
</organism>
<proteinExistence type="predicted"/>
<evidence type="ECO:0000313" key="1">
    <source>
        <dbReference type="EMBL" id="SFU45634.1"/>
    </source>
</evidence>
<dbReference type="EMBL" id="FPBJ01000007">
    <property type="protein sequence ID" value="SFU45634.1"/>
    <property type="molecule type" value="Genomic_DNA"/>
</dbReference>